<dbReference type="SUPFAM" id="SSF69118">
    <property type="entry name" value="AhpD-like"/>
    <property type="match status" value="1"/>
</dbReference>
<protein>
    <submittedName>
        <fullName evidence="2">Carboxymuconolactone decarboxylase family protein</fullName>
    </submittedName>
</protein>
<evidence type="ECO:0000259" key="1">
    <source>
        <dbReference type="Pfam" id="PF02627"/>
    </source>
</evidence>
<dbReference type="InterPro" id="IPR029032">
    <property type="entry name" value="AhpD-like"/>
</dbReference>
<name>A0ABV8VZH4_9FLAO</name>
<dbReference type="PANTHER" id="PTHR33570:SF2">
    <property type="entry name" value="CARBOXYMUCONOLACTONE DECARBOXYLASE-LIKE DOMAIN-CONTAINING PROTEIN"/>
    <property type="match status" value="1"/>
</dbReference>
<organism evidence="2 3">
    <name type="scientific">Flavobacterium quisquiliarum</name>
    <dbReference type="NCBI Taxonomy" id="1834436"/>
    <lineage>
        <taxon>Bacteria</taxon>
        <taxon>Pseudomonadati</taxon>
        <taxon>Bacteroidota</taxon>
        <taxon>Flavobacteriia</taxon>
        <taxon>Flavobacteriales</taxon>
        <taxon>Flavobacteriaceae</taxon>
        <taxon>Flavobacterium</taxon>
    </lineage>
</organism>
<gene>
    <name evidence="2" type="ORF">ACFOY0_03045</name>
</gene>
<comment type="caution">
    <text evidence="2">The sequence shown here is derived from an EMBL/GenBank/DDBJ whole genome shotgun (WGS) entry which is preliminary data.</text>
</comment>
<dbReference type="Proteomes" id="UP001595719">
    <property type="component" value="Unassembled WGS sequence"/>
</dbReference>
<dbReference type="InterPro" id="IPR052512">
    <property type="entry name" value="4CMD/NDH-1_regulator"/>
</dbReference>
<feature type="domain" description="Carboxymuconolactone decarboxylase-like" evidence="1">
    <location>
        <begin position="35"/>
        <end position="94"/>
    </location>
</feature>
<accession>A0ABV8VZH4</accession>
<dbReference type="EMBL" id="JBHSCO010000001">
    <property type="protein sequence ID" value="MFC4389963.1"/>
    <property type="molecule type" value="Genomic_DNA"/>
</dbReference>
<reference evidence="3" key="1">
    <citation type="journal article" date="2019" name="Int. J. Syst. Evol. Microbiol.">
        <title>The Global Catalogue of Microorganisms (GCM) 10K type strain sequencing project: providing services to taxonomists for standard genome sequencing and annotation.</title>
        <authorList>
            <consortium name="The Broad Institute Genomics Platform"/>
            <consortium name="The Broad Institute Genome Sequencing Center for Infectious Disease"/>
            <person name="Wu L."/>
            <person name="Ma J."/>
        </authorList>
    </citation>
    <scope>NUCLEOTIDE SEQUENCE [LARGE SCALE GENOMIC DNA]</scope>
    <source>
        <strain evidence="3">CGMCC 1.15345</strain>
    </source>
</reference>
<dbReference type="PANTHER" id="PTHR33570">
    <property type="entry name" value="4-CARBOXYMUCONOLACTONE DECARBOXYLASE FAMILY PROTEIN"/>
    <property type="match status" value="1"/>
</dbReference>
<evidence type="ECO:0000313" key="3">
    <source>
        <dbReference type="Proteomes" id="UP001595719"/>
    </source>
</evidence>
<evidence type="ECO:0000313" key="2">
    <source>
        <dbReference type="EMBL" id="MFC4389963.1"/>
    </source>
</evidence>
<proteinExistence type="predicted"/>
<dbReference type="Gene3D" id="1.20.1290.10">
    <property type="entry name" value="AhpD-like"/>
    <property type="match status" value="1"/>
</dbReference>
<dbReference type="Pfam" id="PF02627">
    <property type="entry name" value="CMD"/>
    <property type="match status" value="1"/>
</dbReference>
<sequence length="243" mass="27029">MTNKRKFLMILFFVFMLIGNTMNAQNSINKSLCIQEQSIVTIAALTAIGDIDNLKIELNKGLDAGLTINEIKEILVQLYAYCGFPRSLNGINALMAVLEERKIKGIQDKKGQEASIIDSKLDKYQSGKQNLQQLTGIEEKELKGANAFTPIIDTFLKEHLFADIFNRDVLNFEQRELTTIAALASMSGVTPQLQAHIGMGMNTGITETQILKAFDLIEKNIGKQQAIIAREVLAKVIIARQNK</sequence>
<dbReference type="InterPro" id="IPR003779">
    <property type="entry name" value="CMD-like"/>
</dbReference>
<keyword evidence="3" id="KW-1185">Reference proteome</keyword>